<feature type="region of interest" description="Disordered" evidence="1">
    <location>
        <begin position="586"/>
        <end position="621"/>
    </location>
</feature>
<organism evidence="2">
    <name type="scientific">Tanacetum cinerariifolium</name>
    <name type="common">Dalmatian daisy</name>
    <name type="synonym">Chrysanthemum cinerariifolium</name>
    <dbReference type="NCBI Taxonomy" id="118510"/>
    <lineage>
        <taxon>Eukaryota</taxon>
        <taxon>Viridiplantae</taxon>
        <taxon>Streptophyta</taxon>
        <taxon>Embryophyta</taxon>
        <taxon>Tracheophyta</taxon>
        <taxon>Spermatophyta</taxon>
        <taxon>Magnoliopsida</taxon>
        <taxon>eudicotyledons</taxon>
        <taxon>Gunneridae</taxon>
        <taxon>Pentapetalae</taxon>
        <taxon>asterids</taxon>
        <taxon>campanulids</taxon>
        <taxon>Asterales</taxon>
        <taxon>Asteraceae</taxon>
        <taxon>Asteroideae</taxon>
        <taxon>Anthemideae</taxon>
        <taxon>Anthemidinae</taxon>
        <taxon>Tanacetum</taxon>
    </lineage>
</organism>
<feature type="compositionally biased region" description="Basic and acidic residues" evidence="1">
    <location>
        <begin position="273"/>
        <end position="290"/>
    </location>
</feature>
<feature type="compositionally biased region" description="Low complexity" evidence="1">
    <location>
        <begin position="599"/>
        <end position="613"/>
    </location>
</feature>
<evidence type="ECO:0008006" key="3">
    <source>
        <dbReference type="Google" id="ProtNLM"/>
    </source>
</evidence>
<feature type="compositionally biased region" description="Polar residues" evidence="1">
    <location>
        <begin position="340"/>
        <end position="351"/>
    </location>
</feature>
<evidence type="ECO:0000256" key="1">
    <source>
        <dbReference type="SAM" id="MobiDB-lite"/>
    </source>
</evidence>
<accession>A0A6L2LCD8</accession>
<reference evidence="2" key="1">
    <citation type="journal article" date="2019" name="Sci. Rep.">
        <title>Draft genome of Tanacetum cinerariifolium, the natural source of mosquito coil.</title>
        <authorList>
            <person name="Yamashiro T."/>
            <person name="Shiraishi A."/>
            <person name="Satake H."/>
            <person name="Nakayama K."/>
        </authorList>
    </citation>
    <scope>NUCLEOTIDE SEQUENCE</scope>
</reference>
<evidence type="ECO:0000313" key="2">
    <source>
        <dbReference type="EMBL" id="GEU58840.1"/>
    </source>
</evidence>
<dbReference type="EMBL" id="BKCJ010004069">
    <property type="protein sequence ID" value="GEU58840.1"/>
    <property type="molecule type" value="Genomic_DNA"/>
</dbReference>
<feature type="region of interest" description="Disordered" evidence="1">
    <location>
        <begin position="271"/>
        <end position="356"/>
    </location>
</feature>
<name>A0A6L2LCD8_TANCI</name>
<proteinExistence type="predicted"/>
<dbReference type="AlphaFoldDB" id="A0A6L2LCD8"/>
<gene>
    <name evidence="2" type="ORF">Tci_030818</name>
</gene>
<feature type="region of interest" description="Disordered" evidence="1">
    <location>
        <begin position="229"/>
        <end position="255"/>
    </location>
</feature>
<comment type="caution">
    <text evidence="2">The sequence shown here is derived from an EMBL/GenBank/DDBJ whole genome shotgun (WGS) entry which is preliminary data.</text>
</comment>
<protein>
    <recommendedName>
        <fullName evidence="3">Transposase (Putative), gypsy type</fullName>
    </recommendedName>
</protein>
<sequence>MDDPDQSFKRRVCWESLGGFHPIYMSSLFVTRTHTLFSPLVLPSYFALILPSGAGEIAPTSSKAVVFPKFDMHVYTSELTSSELEAAVADYLIPLDLHPHLPPLGMTMDKLPSWVHVSQLVPMGVNRDHWFSFENKTGRGTRKCFKDVTTSLKDLHGDFPSNFNQDDIERLSEFFVLLRPPPHHLLYVCGLTMACRHPRLSYSIKDQDKNLISVDTFLKLPTWTGTIVSKGDPIPEDQHLKPRVTPPLPEGSKIPDLTAFQRNVEMPNTKIVVAREKKERQSLARAEAKRASVGHAGGGPHVEKEVVDLSGNTRVSTPPATANEPSPPLGHHNADENPDPDTQSHQSSQQGHELVGNRYVPNWELRNDLRVCTYRACRELVNHVATPAEDKFLGTLSNAELNHDYVDIRNCHDTDLAELECLRSVLSKANQNKDEITKKFTLLDNAHSECTSRERELLDMVKELEREWDEWRATASDQADRKKLVKEFIPIVVKRLHTSVEYRKSLAALVQLCFTVGCLGGLALGRTEEEVARFLSETQDLDTEGSKSWEERHRALFSTLYPYVQKIVDSCDLPLSELWSVHPDAPSPEGVTLGGAAESTVQQPPSTSSKTTSDIPFGTTT</sequence>
<feature type="compositionally biased region" description="Polar residues" evidence="1">
    <location>
        <begin position="310"/>
        <end position="324"/>
    </location>
</feature>